<dbReference type="Pfam" id="PF19189">
    <property type="entry name" value="Mtf2"/>
    <property type="match status" value="1"/>
</dbReference>
<evidence type="ECO:0000259" key="1">
    <source>
        <dbReference type="Pfam" id="PF19189"/>
    </source>
</evidence>
<protein>
    <recommendedName>
        <fullName evidence="1">Mtf2-like C-terminal domain-containing protein</fullName>
    </recommendedName>
</protein>
<evidence type="ECO:0000313" key="3">
    <source>
        <dbReference type="Proteomes" id="UP000187455"/>
    </source>
</evidence>
<sequence>MKINFLARSVQSSIRLYPKSSLIFRAPIQIFAFRKYSSKNGVENKNLFDLTMDQINSAKISQDLNKSSAISRKGQRKKTNVDYDKINEIYSVDEMLLEDEGEEEPEASHIFVNSNKEDSIEEYIRSKDREQLLLEQLYACQNIIQLSDFVYFTLFSNTGKVSLSKKKKNLLGQPRLQLKVELTSSLLSQTIKSACKMRCIDLAYFIYRKTSNLPLEDRLRALEADFYCELIKGIWNITRDIQMIENLSVELISCGLQANEELVNFLRYISGELSRTESRKNFDSQILSSILASEDIDRSI</sequence>
<dbReference type="Proteomes" id="UP000187455">
    <property type="component" value="Unassembled WGS sequence"/>
</dbReference>
<feature type="domain" description="Mtf2-like C-terminal" evidence="1">
    <location>
        <begin position="132"/>
        <end position="283"/>
    </location>
</feature>
<keyword evidence="3" id="KW-1185">Reference proteome</keyword>
<evidence type="ECO:0000313" key="2">
    <source>
        <dbReference type="EMBL" id="OLY77888.1"/>
    </source>
</evidence>
<comment type="caution">
    <text evidence="2">The sequence shown here is derived from an EMBL/GenBank/DDBJ whole genome shotgun (WGS) entry which is preliminary data.</text>
</comment>
<dbReference type="AlphaFoldDB" id="A0A1R0GLY8"/>
<accession>A0A1R0GLY8</accession>
<dbReference type="EMBL" id="LSSL01007601">
    <property type="protein sequence ID" value="OLY77888.1"/>
    <property type="molecule type" value="Genomic_DNA"/>
</dbReference>
<dbReference type="InterPro" id="IPR043837">
    <property type="entry name" value="Mtf2-like_C"/>
</dbReference>
<organism evidence="2 3">
    <name type="scientific">Smittium mucronatum</name>
    <dbReference type="NCBI Taxonomy" id="133383"/>
    <lineage>
        <taxon>Eukaryota</taxon>
        <taxon>Fungi</taxon>
        <taxon>Fungi incertae sedis</taxon>
        <taxon>Zoopagomycota</taxon>
        <taxon>Kickxellomycotina</taxon>
        <taxon>Harpellomycetes</taxon>
        <taxon>Harpellales</taxon>
        <taxon>Legeriomycetaceae</taxon>
        <taxon>Smittium</taxon>
    </lineage>
</organism>
<proteinExistence type="predicted"/>
<dbReference type="OrthoDB" id="10677191at2759"/>
<reference evidence="2 3" key="1">
    <citation type="journal article" date="2016" name="Mol. Biol. Evol.">
        <title>Genome-Wide Survey of Gut Fungi (Harpellales) Reveals the First Horizontally Transferred Ubiquitin Gene from a Mosquito Host.</title>
        <authorList>
            <person name="Wang Y."/>
            <person name="White M.M."/>
            <person name="Kvist S."/>
            <person name="Moncalvo J.M."/>
        </authorList>
    </citation>
    <scope>NUCLEOTIDE SEQUENCE [LARGE SCALE GENOMIC DNA]</scope>
    <source>
        <strain evidence="2 3">ALG-7-W6</strain>
    </source>
</reference>
<gene>
    <name evidence="2" type="ORF">AYI68_g8074</name>
</gene>
<name>A0A1R0GLY8_9FUNG</name>
<dbReference type="GO" id="GO:0005739">
    <property type="term" value="C:mitochondrion"/>
    <property type="evidence" value="ECO:0007669"/>
    <property type="project" value="InterPro"/>
</dbReference>